<organism evidence="2">
    <name type="scientific">freshwater metagenome</name>
    <dbReference type="NCBI Taxonomy" id="449393"/>
    <lineage>
        <taxon>unclassified sequences</taxon>
        <taxon>metagenomes</taxon>
        <taxon>ecological metagenomes</taxon>
    </lineage>
</organism>
<name>A0A6J6WVB1_9ZZZZ</name>
<dbReference type="AlphaFoldDB" id="A0A6J6WVB1"/>
<proteinExistence type="predicted"/>
<sequence>MVAMLSASLKPAVTRAINPIARGALRMGLTPNAVTFGGAIGLVASALYFYPRQDFFIGTIFISLFALSDLFDGAMARISQSGESKWGGFLDSTIDRITDSAILLGLILALIKSEDPLLPVALGALVAGTLVPYIRAKAESLNIECSGGIAERTERLIIALTAIGFEGLGVPYALAIGVWLLLILAGVTVVQRILIVKAAL</sequence>
<dbReference type="Gene3D" id="1.20.120.1760">
    <property type="match status" value="1"/>
</dbReference>
<dbReference type="NCBIfam" id="NF045883">
    <property type="entry name" value="PIPSynth"/>
    <property type="match status" value="1"/>
</dbReference>
<dbReference type="InterPro" id="IPR000462">
    <property type="entry name" value="CDP-OH_P_trans"/>
</dbReference>
<reference evidence="2" key="1">
    <citation type="submission" date="2020-05" db="EMBL/GenBank/DDBJ databases">
        <authorList>
            <person name="Chiriac C."/>
            <person name="Salcher M."/>
            <person name="Ghai R."/>
            <person name="Kavagutti S V."/>
        </authorList>
    </citation>
    <scope>NUCLEOTIDE SEQUENCE</scope>
</reference>
<dbReference type="InterPro" id="IPR043130">
    <property type="entry name" value="CDP-OH_PTrfase_TM_dom"/>
</dbReference>
<feature type="transmembrane region" description="Helical" evidence="1">
    <location>
        <begin position="29"/>
        <end position="49"/>
    </location>
</feature>
<feature type="transmembrane region" description="Helical" evidence="1">
    <location>
        <begin position="55"/>
        <end position="72"/>
    </location>
</feature>
<keyword evidence="1" id="KW-0472">Membrane</keyword>
<dbReference type="Pfam" id="PF01066">
    <property type="entry name" value="CDP-OH_P_transf"/>
    <property type="match status" value="1"/>
</dbReference>
<protein>
    <submittedName>
        <fullName evidence="2">Unannotated protein</fullName>
    </submittedName>
</protein>
<keyword evidence="1" id="KW-1133">Transmembrane helix</keyword>
<keyword evidence="1" id="KW-0812">Transmembrane</keyword>
<dbReference type="GO" id="GO:0016020">
    <property type="term" value="C:membrane"/>
    <property type="evidence" value="ECO:0007669"/>
    <property type="project" value="InterPro"/>
</dbReference>
<accession>A0A6J6WVB1</accession>
<evidence type="ECO:0000256" key="1">
    <source>
        <dbReference type="SAM" id="Phobius"/>
    </source>
</evidence>
<dbReference type="GO" id="GO:0008654">
    <property type="term" value="P:phospholipid biosynthetic process"/>
    <property type="evidence" value="ECO:0007669"/>
    <property type="project" value="InterPro"/>
</dbReference>
<evidence type="ECO:0000313" key="2">
    <source>
        <dbReference type="EMBL" id="CAB4787136.1"/>
    </source>
</evidence>
<dbReference type="EMBL" id="CAEZZY010000159">
    <property type="protein sequence ID" value="CAB4787136.1"/>
    <property type="molecule type" value="Genomic_DNA"/>
</dbReference>
<dbReference type="GO" id="GO:0016780">
    <property type="term" value="F:phosphotransferase activity, for other substituted phosphate groups"/>
    <property type="evidence" value="ECO:0007669"/>
    <property type="project" value="InterPro"/>
</dbReference>
<gene>
    <name evidence="2" type="ORF">UFOPK2928_01149</name>
</gene>